<evidence type="ECO:0000256" key="10">
    <source>
        <dbReference type="ARBA" id="ARBA00022777"/>
    </source>
</evidence>
<evidence type="ECO:0000256" key="6">
    <source>
        <dbReference type="ARBA" id="ARBA00022490"/>
    </source>
</evidence>
<keyword evidence="13" id="KW-0472">Membrane</keyword>
<dbReference type="InterPro" id="IPR045495">
    <property type="entry name" value="PI4K_N"/>
</dbReference>
<evidence type="ECO:0000256" key="2">
    <source>
        <dbReference type="ARBA" id="ARBA00004496"/>
    </source>
</evidence>
<keyword evidence="7" id="KW-0597">Phosphoprotein</keyword>
<evidence type="ECO:0000259" key="19">
    <source>
        <dbReference type="PROSITE" id="PS51545"/>
    </source>
</evidence>
<proteinExistence type="inferred from homology"/>
<dbReference type="GO" id="GO:0048015">
    <property type="term" value="P:phosphatidylinositol-mediated signaling"/>
    <property type="evidence" value="ECO:0007669"/>
    <property type="project" value="TreeGrafter"/>
</dbReference>
<evidence type="ECO:0000256" key="3">
    <source>
        <dbReference type="ARBA" id="ARBA00006209"/>
    </source>
</evidence>
<evidence type="ECO:0000256" key="15">
    <source>
        <dbReference type="ARBA" id="ARBA00062776"/>
    </source>
</evidence>
<name>A0A3B3TDI2_9TELE</name>
<evidence type="ECO:0000256" key="14">
    <source>
        <dbReference type="ARBA" id="ARBA00056014"/>
    </source>
</evidence>
<evidence type="ECO:0000259" key="18">
    <source>
        <dbReference type="PROSITE" id="PS50290"/>
    </source>
</evidence>
<dbReference type="GeneTree" id="ENSGT00550000074798"/>
<dbReference type="Gene3D" id="3.30.1010.10">
    <property type="entry name" value="Phosphatidylinositol 3-kinase Catalytic Subunit, Chain A, domain 4"/>
    <property type="match status" value="1"/>
</dbReference>
<evidence type="ECO:0000313" key="20">
    <source>
        <dbReference type="Ensembl" id="ENSPKIP00000041312.1"/>
    </source>
</evidence>
<dbReference type="GO" id="GO:0005737">
    <property type="term" value="C:cytoplasm"/>
    <property type="evidence" value="ECO:0007669"/>
    <property type="project" value="UniProtKB-SubCell"/>
</dbReference>
<keyword evidence="12" id="KW-0443">Lipid metabolism</keyword>
<evidence type="ECO:0000256" key="11">
    <source>
        <dbReference type="ARBA" id="ARBA00022840"/>
    </source>
</evidence>
<keyword evidence="21" id="KW-1185">Reference proteome</keyword>
<dbReference type="Gene3D" id="1.25.40.70">
    <property type="entry name" value="Phosphatidylinositol 3-kinase, accessory domain (PIK)"/>
    <property type="match status" value="1"/>
</dbReference>
<keyword evidence="6" id="KW-0963">Cytoplasm</keyword>
<dbReference type="CDD" id="cd00871">
    <property type="entry name" value="PI4Ka"/>
    <property type="match status" value="1"/>
</dbReference>
<evidence type="ECO:0000313" key="21">
    <source>
        <dbReference type="Proteomes" id="UP000261540"/>
    </source>
</evidence>
<keyword evidence="11" id="KW-0067">ATP-binding</keyword>
<dbReference type="FunFam" id="1.10.1070.11:FF:000005">
    <property type="entry name" value="Phosphatidylinositol 4-kinase, catalytic, alpha"/>
    <property type="match status" value="1"/>
</dbReference>
<dbReference type="PANTHER" id="PTHR10048">
    <property type="entry name" value="PHOSPHATIDYLINOSITOL KINASE"/>
    <property type="match status" value="1"/>
</dbReference>
<dbReference type="FunFam" id="3.30.1010.10:FF:000009">
    <property type="entry name" value="Phosphatidylinositol 4-kinase, catalytic, alpha"/>
    <property type="match status" value="1"/>
</dbReference>
<evidence type="ECO:0000256" key="12">
    <source>
        <dbReference type="ARBA" id="ARBA00023098"/>
    </source>
</evidence>
<accession>A0A3B3TDI2</accession>
<reference evidence="20" key="2">
    <citation type="submission" date="2025-09" db="UniProtKB">
        <authorList>
            <consortium name="Ensembl"/>
        </authorList>
    </citation>
    <scope>IDENTIFICATION</scope>
</reference>
<comment type="similarity">
    <text evidence="3">Belongs to the PI3/PI4-kinase family. Type III PI4K subfamily.</text>
</comment>
<dbReference type="SUPFAM" id="SSF56112">
    <property type="entry name" value="Protein kinase-like (PK-like)"/>
    <property type="match status" value="1"/>
</dbReference>
<organism evidence="20 21">
    <name type="scientific">Paramormyrops kingsleyae</name>
    <dbReference type="NCBI Taxonomy" id="1676925"/>
    <lineage>
        <taxon>Eukaryota</taxon>
        <taxon>Metazoa</taxon>
        <taxon>Chordata</taxon>
        <taxon>Craniata</taxon>
        <taxon>Vertebrata</taxon>
        <taxon>Euteleostomi</taxon>
        <taxon>Actinopterygii</taxon>
        <taxon>Neopterygii</taxon>
        <taxon>Teleostei</taxon>
        <taxon>Osteoglossocephala</taxon>
        <taxon>Osteoglossomorpha</taxon>
        <taxon>Osteoglossiformes</taxon>
        <taxon>Mormyridae</taxon>
        <taxon>Paramormyrops</taxon>
    </lineage>
</organism>
<comment type="subcellular location">
    <subcellularLocation>
        <location evidence="1">Cell membrane</location>
    </subcellularLocation>
    <subcellularLocation>
        <location evidence="2">Cytoplasm</location>
    </subcellularLocation>
</comment>
<dbReference type="Ensembl" id="ENSPKIT00000022347.1">
    <property type="protein sequence ID" value="ENSPKIP00000041312.1"/>
    <property type="gene ID" value="ENSPKIG00000017878.1"/>
</dbReference>
<dbReference type="Proteomes" id="UP000261540">
    <property type="component" value="Unplaced"/>
</dbReference>
<dbReference type="GO" id="GO:0046854">
    <property type="term" value="P:phosphatidylinositol phosphate biosynthetic process"/>
    <property type="evidence" value="ECO:0007669"/>
    <property type="project" value="InterPro"/>
</dbReference>
<dbReference type="PROSITE" id="PS51545">
    <property type="entry name" value="PIK_HELICAL"/>
    <property type="match status" value="1"/>
</dbReference>
<dbReference type="GO" id="GO:0004430">
    <property type="term" value="F:1-phosphatidylinositol 4-kinase activity"/>
    <property type="evidence" value="ECO:0007669"/>
    <property type="project" value="UniProtKB-EC"/>
</dbReference>
<comment type="subunit">
    <text evidence="15">Component of a phosphatidylinositol 4-kinase (PI4K) complex, composed of PI4KA, EFR3 (EFR3A or EFR3B), TTC7 (TTC7A or TTC7B) and HYCC (HYCC1 or HYCC2). Interacts with TMEM150A; regulating recruitment to the plasma membrane. Interacts with TTC7A.</text>
</comment>
<gene>
    <name evidence="20" type="primary">PI4KA</name>
</gene>
<dbReference type="InterPro" id="IPR018936">
    <property type="entry name" value="PI3/4_kinase_CS"/>
</dbReference>
<sequence length="1739" mass="196561">MLFVSQASPDRGGHAPTSPGDSSARYFEDLPTSFVKEVHDFVLEQFSSNQAELQKILHDTERLNAQFSPLKLRCQASAACVDLMVWAVTEEQGAETLCTKLSEKLQSKTSSTVIMAHMPLLICCLQGLGHLCERFPVVAHSVTMSLRDFLVVPSPVLVKLYKYHSQYSTGGYGTSKISVTNEHSQSMLSVSSKKGQPSMYEQLRDISIDNICRCLKAGLTMDPVIVEAFLATLSNRLYISQENEKDAHLIPDHTIRALGHIAVALRDTPRVMEPILQVLQQKFCQPPSQLDVLIVDQLGCMVITGNQYIYQEVWNLFQQISVKASSMVYSTKDYRDHGYRHCSLAVINALANIAANLQGEQMVDELLVNLLELFVQLGLEGKRASERASEKGPALKASSSAGNLGVLIPVIAVLTRRLPAIKEAKPRLQKLFRDFWLYSVVLGFAEETSGLWPQEWYEGVCEIATKSPLLTFPSGEPLRSELQYNSALKNDTVTPAELNDLRSTIINLLDPPPEVVALVNKLDFAMSTYLLSVYRLEYMRVLHSWDLDRFQVMFRYFEDKAIQKDKSGMMQCVVAVGDKVFEVFLQMMVEKPKTKEHEEELERHAQFLLVNFNHTHKRIRRVADKYLSGLAETFPHLLWSGRVLKTMLDILQTLSLSLSSDIHKDQPYYDIPDTPHRITAPDTQEAREGIVKDFAARCGEILREAMKWAPSATKSHLQEYLNKHQNWVSGLSQHTGLAMATESILQFAGYNRQSITLGSTQLSERPTCIKKDYSSFMASLNLRNRYAGEVAGMIHFSEAMRSSPDLSRLVIRQMDEALAEEKPQAYTQAMFKLAALLINPRDDDPQLLHHLCWSPLKMFTEHGMETAIACWEWLLAARVDVEVPFIREMAGAWQMTVELKKGLFSETQVEADPLAASEESQPMPCPPDVKPHHIWIEFLTQRFEIAKYSSADQVEIFSNLLQRSLSVSVGGPSSPLNRHVAAIGPRFRLLSLGLTLLHSDMITNATVRNVIREKTYSTAFDYFSVPPKSPTQGDKLLREDISIMTKFYAGILSDKKYLTAGQLVTPTDQDSSLNSLMDPRQQTAQGWMNTYPLSSGVSTISKKSGQSKKGSQGTQLHKYYMKRRTLLLTLLASEIERLTTWYNPLGTQELAISMEQSVETSIANWRSKYINLTEKQWKDNVNLAWSISPYLAMQLPARFKNAEAIEAEVTRLVRLDPGVVSDVPEAVKFLVTWHTIDADSPELSHVLCWAPADPPTGLSYFSSMYPPHPLTAQYGVKVLRSFPPDAILFYIPQIVQALRYDKMGYIREYILWAAQKSQLLAHQFIWNMKTNIFLDEEGHQKDPDIGELLEELVEEITGSLSGPAKDFYQREFDFFNKITNVSAIIKPTPKGEERKRACLKALSDIKVQPGCYLPSNPEAIVLDIDYKSGTPMQSAAKAPYLARFKVKRCGVSELEREGLRCQSDSQEEGEEAGELAQRICWQAAIFKVGDDCRQDMLALQIIGLFKNIFQLVGLDLFVFPYRVVATAPGCGVIECIPDCKSRDQLGRQTDFGMYDYFRNQYGDESTLAFQKARYNFIRSMAAYSLLLFLLQIKDRHNGNIMLDSKGHLIHIDFGFMFESSPGGNLGWEPDIKLTDEMVMIMGGKMEATPFRWFMEMCVRGFLAVRPYMDAVVSLVTLMLDTGLPCFRGQTIKLLKQRFNPSMSEKEAAAFIIKIIQNCFLSSRSKTYDMLQYYQNQIPY</sequence>
<dbReference type="InterPro" id="IPR011009">
    <property type="entry name" value="Kinase-like_dom_sf"/>
</dbReference>
<dbReference type="GO" id="GO:0005886">
    <property type="term" value="C:plasma membrane"/>
    <property type="evidence" value="ECO:0007669"/>
    <property type="project" value="UniProtKB-SubCell"/>
</dbReference>
<dbReference type="InterPro" id="IPR001263">
    <property type="entry name" value="PI3K_accessory_dom"/>
</dbReference>
<dbReference type="CDD" id="cd05167">
    <property type="entry name" value="PI4Kc_III_alpha"/>
    <property type="match status" value="1"/>
</dbReference>
<keyword evidence="10" id="KW-0418">Kinase</keyword>
<comment type="function">
    <text evidence="14">Acts on phosphatidylinositol (PtdIns) in the first committed step in the production of the second messenger inositol-1,4,5,-trisphosphate.</text>
</comment>
<dbReference type="InterPro" id="IPR016024">
    <property type="entry name" value="ARM-type_fold"/>
</dbReference>
<dbReference type="PROSITE" id="PS50290">
    <property type="entry name" value="PI3_4_KINASE_3"/>
    <property type="match status" value="1"/>
</dbReference>
<evidence type="ECO:0000256" key="13">
    <source>
        <dbReference type="ARBA" id="ARBA00023136"/>
    </source>
</evidence>
<evidence type="ECO:0000256" key="16">
    <source>
        <dbReference type="ARBA" id="ARBA00067500"/>
    </source>
</evidence>
<dbReference type="InterPro" id="IPR015433">
    <property type="entry name" value="PI3/4_kinase"/>
</dbReference>
<dbReference type="SMART" id="SM00146">
    <property type="entry name" value="PI3Kc"/>
    <property type="match status" value="1"/>
</dbReference>
<dbReference type="STRING" id="1676925.ENSPKIP00000041312"/>
<evidence type="ECO:0000256" key="4">
    <source>
        <dbReference type="ARBA" id="ARBA00012169"/>
    </source>
</evidence>
<dbReference type="GO" id="GO:0005524">
    <property type="term" value="F:ATP binding"/>
    <property type="evidence" value="ECO:0007669"/>
    <property type="project" value="UniProtKB-KW"/>
</dbReference>
<dbReference type="PANTHER" id="PTHR10048:SF15">
    <property type="entry name" value="PHOSPHATIDYLINOSITOL 4-KINASE ALPHA"/>
    <property type="match status" value="1"/>
</dbReference>
<dbReference type="Pfam" id="PF00454">
    <property type="entry name" value="PI3_PI4_kinase"/>
    <property type="match status" value="1"/>
</dbReference>
<keyword evidence="9" id="KW-0547">Nucleotide-binding</keyword>
<dbReference type="InterPro" id="IPR036940">
    <property type="entry name" value="PI3/4_kinase_cat_sf"/>
</dbReference>
<dbReference type="SMART" id="SM00145">
    <property type="entry name" value="PI3Ka"/>
    <property type="match status" value="1"/>
</dbReference>
<dbReference type="EC" id="2.7.1.67" evidence="4"/>
<keyword evidence="5" id="KW-1003">Cell membrane</keyword>
<reference evidence="20" key="1">
    <citation type="submission" date="2025-08" db="UniProtKB">
        <authorList>
            <consortium name="Ensembl"/>
        </authorList>
    </citation>
    <scope>IDENTIFICATION</scope>
</reference>
<dbReference type="Pfam" id="PF00613">
    <property type="entry name" value="PI3Ka"/>
    <property type="match status" value="1"/>
</dbReference>
<dbReference type="PROSITE" id="PS00916">
    <property type="entry name" value="PI3_4_KINASE_2"/>
    <property type="match status" value="1"/>
</dbReference>
<dbReference type="SUPFAM" id="SSF48371">
    <property type="entry name" value="ARM repeat"/>
    <property type="match status" value="2"/>
</dbReference>
<dbReference type="InterPro" id="IPR042236">
    <property type="entry name" value="PI3K_accessory_sf"/>
</dbReference>
<evidence type="ECO:0000256" key="5">
    <source>
        <dbReference type="ARBA" id="ARBA00022475"/>
    </source>
</evidence>
<evidence type="ECO:0000256" key="7">
    <source>
        <dbReference type="ARBA" id="ARBA00022553"/>
    </source>
</evidence>
<dbReference type="Pfam" id="PF19274">
    <property type="entry name" value="PI4K_N"/>
    <property type="match status" value="3"/>
</dbReference>
<feature type="region of interest" description="Disordered" evidence="17">
    <location>
        <begin position="1"/>
        <end position="24"/>
    </location>
</feature>
<feature type="domain" description="PI3K/PI4K catalytic" evidence="18">
    <location>
        <begin position="1445"/>
        <end position="1723"/>
    </location>
</feature>
<evidence type="ECO:0000256" key="8">
    <source>
        <dbReference type="ARBA" id="ARBA00022679"/>
    </source>
</evidence>
<feature type="domain" description="PIK helical" evidence="19">
    <location>
        <begin position="1144"/>
        <end position="1355"/>
    </location>
</feature>
<keyword evidence="8" id="KW-0808">Transferase</keyword>
<evidence type="ECO:0000256" key="17">
    <source>
        <dbReference type="SAM" id="MobiDB-lite"/>
    </source>
</evidence>
<dbReference type="Gene3D" id="1.10.1070.11">
    <property type="entry name" value="Phosphatidylinositol 3-/4-kinase, catalytic domain"/>
    <property type="match status" value="1"/>
</dbReference>
<evidence type="ECO:0000256" key="1">
    <source>
        <dbReference type="ARBA" id="ARBA00004236"/>
    </source>
</evidence>
<evidence type="ECO:0000256" key="9">
    <source>
        <dbReference type="ARBA" id="ARBA00022741"/>
    </source>
</evidence>
<dbReference type="InterPro" id="IPR000403">
    <property type="entry name" value="PI3/4_kinase_cat_dom"/>
</dbReference>
<dbReference type="PROSITE" id="PS00915">
    <property type="entry name" value="PI3_4_KINASE_1"/>
    <property type="match status" value="1"/>
</dbReference>
<dbReference type="FunFam" id="1.25.40.70:FF:000002">
    <property type="entry name" value="Phosphatidylinositol 4-kinase, catalytic, alpha"/>
    <property type="match status" value="1"/>
</dbReference>
<protein>
    <recommendedName>
        <fullName evidence="16">Phosphatidylinositol 4-kinase alpha</fullName>
        <ecNumber evidence="4">2.7.1.67</ecNumber>
    </recommendedName>
</protein>